<dbReference type="AlphaFoldDB" id="A0A1M6G8T1"/>
<feature type="domain" description="Peptidase C51" evidence="1">
    <location>
        <begin position="52"/>
        <end position="128"/>
    </location>
</feature>
<gene>
    <name evidence="2" type="ORF">SAMN05443429_10898</name>
</gene>
<evidence type="ECO:0000313" key="2">
    <source>
        <dbReference type="EMBL" id="SHJ06294.1"/>
    </source>
</evidence>
<name>A0A1M6G8T1_9FLAO</name>
<dbReference type="InterPro" id="IPR038765">
    <property type="entry name" value="Papain-like_cys_pep_sf"/>
</dbReference>
<evidence type="ECO:0000259" key="1">
    <source>
        <dbReference type="Pfam" id="PF05257"/>
    </source>
</evidence>
<dbReference type="Proteomes" id="UP000184335">
    <property type="component" value="Unassembled WGS sequence"/>
</dbReference>
<protein>
    <submittedName>
        <fullName evidence="2">TIGR02594 family protein</fullName>
    </submittedName>
</protein>
<dbReference type="Gene3D" id="3.90.1720.10">
    <property type="entry name" value="endopeptidase domain like (from Nostoc punctiforme)"/>
    <property type="match status" value="1"/>
</dbReference>
<dbReference type="InterPro" id="IPR013423">
    <property type="entry name" value="CHP02594"/>
</dbReference>
<dbReference type="EMBL" id="FQYI01000008">
    <property type="protein sequence ID" value="SHJ06294.1"/>
    <property type="molecule type" value="Genomic_DNA"/>
</dbReference>
<dbReference type="NCBIfam" id="TIGR02594">
    <property type="entry name" value="TIGR02594 family protein"/>
    <property type="match status" value="1"/>
</dbReference>
<sequence length="175" mass="19838">MDKKYNFIKDLKAPKVMQIAKQFIGTKEIIGKAHNNVIMGWAKELGLKEYTADEIPWCGLFVAYCIKQAGYSVVEKPLWAQNWMRFGNRESILTAAYGDILVFSRNGGGHVGFYVGEDPYYFHVLGGNQSDMVCITRIAKSRCIAVRRCPWKIGQPKEVRKYYVSPTGKISTNEA</sequence>
<proteinExistence type="predicted"/>
<reference evidence="2 3" key="1">
    <citation type="submission" date="2016-11" db="EMBL/GenBank/DDBJ databases">
        <authorList>
            <person name="Jaros S."/>
            <person name="Januszkiewicz K."/>
            <person name="Wedrychowicz H."/>
        </authorList>
    </citation>
    <scope>NUCLEOTIDE SEQUENCE [LARGE SCALE GENOMIC DNA]</scope>
    <source>
        <strain evidence="2 3">DSM 25479</strain>
    </source>
</reference>
<dbReference type="Pfam" id="PF05257">
    <property type="entry name" value="CHAP"/>
    <property type="match status" value="1"/>
</dbReference>
<dbReference type="InterPro" id="IPR007921">
    <property type="entry name" value="CHAP_dom"/>
</dbReference>
<accession>A0A1M6G8T1</accession>
<dbReference type="STRING" id="1118202.SAMN05443429_10898"/>
<organism evidence="2 3">
    <name type="scientific">Cruoricaptor ignavus</name>
    <dbReference type="NCBI Taxonomy" id="1118202"/>
    <lineage>
        <taxon>Bacteria</taxon>
        <taxon>Pseudomonadati</taxon>
        <taxon>Bacteroidota</taxon>
        <taxon>Flavobacteriia</taxon>
        <taxon>Flavobacteriales</taxon>
        <taxon>Weeksellaceae</taxon>
        <taxon>Cruoricaptor</taxon>
    </lineage>
</organism>
<dbReference type="RefSeq" id="WP_073180270.1">
    <property type="nucleotide sequence ID" value="NZ_FQYI01000008.1"/>
</dbReference>
<dbReference type="SUPFAM" id="SSF54001">
    <property type="entry name" value="Cysteine proteinases"/>
    <property type="match status" value="1"/>
</dbReference>
<evidence type="ECO:0000313" key="3">
    <source>
        <dbReference type="Proteomes" id="UP000184335"/>
    </source>
</evidence>
<keyword evidence="3" id="KW-1185">Reference proteome</keyword>